<evidence type="ECO:0000256" key="3">
    <source>
        <dbReference type="ARBA" id="ARBA00022723"/>
    </source>
</evidence>
<dbReference type="InterPro" id="IPR024964">
    <property type="entry name" value="CTLH/CRA"/>
</dbReference>
<dbReference type="GO" id="GO:0008270">
    <property type="term" value="F:zinc ion binding"/>
    <property type="evidence" value="ECO:0007669"/>
    <property type="project" value="UniProtKB-KW"/>
</dbReference>
<evidence type="ECO:0008006" key="11">
    <source>
        <dbReference type="Google" id="ProtNLM"/>
    </source>
</evidence>
<name>A0A921ZXR8_CARIL</name>
<reference evidence="9" key="1">
    <citation type="submission" date="2021-01" db="EMBL/GenBank/DDBJ databases">
        <authorList>
            <person name="Lovell J.T."/>
            <person name="Bentley N."/>
            <person name="Bhattarai G."/>
            <person name="Jenkins J.W."/>
            <person name="Sreedasyam A."/>
            <person name="Alarcon Y."/>
            <person name="Bock C."/>
            <person name="Boston L."/>
            <person name="Carlson J."/>
            <person name="Cervantes K."/>
            <person name="Clermont K."/>
            <person name="Krom N."/>
            <person name="Kubenka K."/>
            <person name="Mamidi S."/>
            <person name="Mattison C."/>
            <person name="Monteros M."/>
            <person name="Pisani C."/>
            <person name="Plott C."/>
            <person name="Rajasekar S."/>
            <person name="Rhein H.S."/>
            <person name="Rohla C."/>
            <person name="Song M."/>
            <person name="Hilaire R.S."/>
            <person name="Shu S."/>
            <person name="Wells L."/>
            <person name="Wang X."/>
            <person name="Webber J."/>
            <person name="Heerema R.J."/>
            <person name="Klein P."/>
            <person name="Conner P."/>
            <person name="Grauke L."/>
            <person name="Grimwood J."/>
            <person name="Schmutz J."/>
            <person name="Randall J.J."/>
        </authorList>
    </citation>
    <scope>NUCLEOTIDE SEQUENCE</scope>
    <source>
        <tissue evidence="9">Leaf</tissue>
    </source>
</reference>
<keyword evidence="3" id="KW-0479">Metal-binding</keyword>
<dbReference type="AlphaFoldDB" id="A0A921ZXR8"/>
<gene>
    <name evidence="9" type="ORF">I3842_Q112200</name>
</gene>
<dbReference type="GO" id="GO:0061630">
    <property type="term" value="F:ubiquitin protein ligase activity"/>
    <property type="evidence" value="ECO:0007669"/>
    <property type="project" value="InterPro"/>
</dbReference>
<organism evidence="9 10">
    <name type="scientific">Carya illinoinensis</name>
    <name type="common">Pecan</name>
    <dbReference type="NCBI Taxonomy" id="32201"/>
    <lineage>
        <taxon>Eukaryota</taxon>
        <taxon>Viridiplantae</taxon>
        <taxon>Streptophyta</taxon>
        <taxon>Embryophyta</taxon>
        <taxon>Tracheophyta</taxon>
        <taxon>Spermatophyta</taxon>
        <taxon>Magnoliopsida</taxon>
        <taxon>eudicotyledons</taxon>
        <taxon>Gunneridae</taxon>
        <taxon>Pentapetalae</taxon>
        <taxon>rosids</taxon>
        <taxon>fabids</taxon>
        <taxon>Fagales</taxon>
        <taxon>Juglandaceae</taxon>
        <taxon>Carya</taxon>
    </lineage>
</organism>
<keyword evidence="4 6" id="KW-0863">Zinc-finger</keyword>
<dbReference type="InterPro" id="IPR013144">
    <property type="entry name" value="CRA_dom"/>
</dbReference>
<dbReference type="CDD" id="cd16659">
    <property type="entry name" value="RING-Ubox_Emp"/>
    <property type="match status" value="1"/>
</dbReference>
<sequence length="437" mass="49755">MSRPPVLVKPFRVHSAIARKRAGVEMDYLPIGTATSTTGSPTSSFSTAPAPPSSELAHLTESLKLEHQFMRVPFEQYKKTIRADNRIFEKEMSAMISSVSESSDSDVSTDEAIHNLSSLASRLQGLKRKLEEGTRIGNLQAQKCRARVDHLELADAENFLDWNNTRSKRILIDYMLRMSYHDTAVKLAESSKIQDLVDIEVFQEAKKVINALQNKKLAPALDWYADNKSRLKKSKSKFEFQLRLQEFIELVRVENKLGAITYARKYLAPWGAIHMKELQRVMATLAFRSNTECATYKVLFEPKQWDFLAEQFKQEFCKLYGMTLEPLLNIYLQAGLSALKTPYCYEDDCSKEDPLSQDSFRKLAMPLPYSKQNHTKLVCNITKELMDTENPPQVLPNGYVYSTKALEEMAKKNNGKIACPRTGLVCNYSDLVKAYIS</sequence>
<dbReference type="PROSITE" id="PS50897">
    <property type="entry name" value="CTLH"/>
    <property type="match status" value="1"/>
</dbReference>
<comment type="caution">
    <text evidence="9">The sequence shown here is derived from an EMBL/GenBank/DDBJ whole genome shotgun (WGS) entry which is preliminary data.</text>
</comment>
<comment type="subcellular location">
    <subcellularLocation>
        <location evidence="1">Cytoplasm</location>
    </subcellularLocation>
</comment>
<dbReference type="PANTHER" id="PTHR12170:SF2">
    <property type="entry name" value="E3 UBIQUITIN-PROTEIN TRANSFERASE MAEA"/>
    <property type="match status" value="1"/>
</dbReference>
<dbReference type="PROSITE" id="PS51867">
    <property type="entry name" value="ZF_RING_GID"/>
    <property type="match status" value="1"/>
</dbReference>
<dbReference type="GO" id="GO:0005737">
    <property type="term" value="C:cytoplasm"/>
    <property type="evidence" value="ECO:0007669"/>
    <property type="project" value="UniProtKB-SubCell"/>
</dbReference>
<proteinExistence type="predicted"/>
<evidence type="ECO:0000313" key="10">
    <source>
        <dbReference type="Proteomes" id="UP000811246"/>
    </source>
</evidence>
<evidence type="ECO:0000259" key="8">
    <source>
        <dbReference type="PROSITE" id="PS51867"/>
    </source>
</evidence>
<dbReference type="PROSITE" id="PS50896">
    <property type="entry name" value="LISH"/>
    <property type="match status" value="1"/>
</dbReference>
<dbReference type="PANTHER" id="PTHR12170">
    <property type="entry name" value="MACROPHAGE ERYTHROBLAST ATTACHER-RELATED"/>
    <property type="match status" value="1"/>
</dbReference>
<feature type="zinc finger region" description="RING-Gid-type" evidence="6">
    <location>
        <begin position="349"/>
        <end position="422"/>
    </location>
</feature>
<evidence type="ECO:0000256" key="2">
    <source>
        <dbReference type="ARBA" id="ARBA00022490"/>
    </source>
</evidence>
<keyword evidence="2" id="KW-0963">Cytoplasm</keyword>
<evidence type="ECO:0000256" key="6">
    <source>
        <dbReference type="PROSITE-ProRule" id="PRU01215"/>
    </source>
</evidence>
<dbReference type="Proteomes" id="UP000811246">
    <property type="component" value="Unassembled WGS sequence"/>
</dbReference>
<evidence type="ECO:0000313" key="9">
    <source>
        <dbReference type="EMBL" id="KAG6619018.1"/>
    </source>
</evidence>
<keyword evidence="5" id="KW-0862">Zinc</keyword>
<evidence type="ECO:0000256" key="4">
    <source>
        <dbReference type="ARBA" id="ARBA00022771"/>
    </source>
</evidence>
<feature type="domain" description="CTLH" evidence="7">
    <location>
        <begin position="201"/>
        <end position="258"/>
    </location>
</feature>
<dbReference type="GO" id="GO:0043161">
    <property type="term" value="P:proteasome-mediated ubiquitin-dependent protein catabolic process"/>
    <property type="evidence" value="ECO:0007669"/>
    <property type="project" value="InterPro"/>
</dbReference>
<evidence type="ECO:0000259" key="7">
    <source>
        <dbReference type="PROSITE" id="PS50897"/>
    </source>
</evidence>
<dbReference type="EMBL" id="MU228990">
    <property type="protein sequence ID" value="KAG6619018.1"/>
    <property type="molecule type" value="Genomic_DNA"/>
</dbReference>
<dbReference type="InterPro" id="IPR045098">
    <property type="entry name" value="Fyv10_fam"/>
</dbReference>
<evidence type="ECO:0000256" key="1">
    <source>
        <dbReference type="ARBA" id="ARBA00004496"/>
    </source>
</evidence>
<protein>
    <recommendedName>
        <fullName evidence="11">Macrophage erythroblast attacher</fullName>
    </recommendedName>
</protein>
<dbReference type="Pfam" id="PF10607">
    <property type="entry name" value="CTLH"/>
    <property type="match status" value="1"/>
</dbReference>
<dbReference type="InterPro" id="IPR006595">
    <property type="entry name" value="CTLH_C"/>
</dbReference>
<dbReference type="GO" id="GO:0005634">
    <property type="term" value="C:nucleus"/>
    <property type="evidence" value="ECO:0007669"/>
    <property type="project" value="TreeGrafter"/>
</dbReference>
<evidence type="ECO:0000256" key="5">
    <source>
        <dbReference type="ARBA" id="ARBA00022833"/>
    </source>
</evidence>
<feature type="domain" description="RING-Gid-type" evidence="8">
    <location>
        <begin position="349"/>
        <end position="422"/>
    </location>
</feature>
<dbReference type="SMART" id="SM00757">
    <property type="entry name" value="CRA"/>
    <property type="match status" value="1"/>
</dbReference>
<dbReference type="SMART" id="SM00668">
    <property type="entry name" value="CTLH"/>
    <property type="match status" value="1"/>
</dbReference>
<dbReference type="GO" id="GO:0034657">
    <property type="term" value="C:GID complex"/>
    <property type="evidence" value="ECO:0007669"/>
    <property type="project" value="TreeGrafter"/>
</dbReference>
<accession>A0A921ZXR8</accession>
<dbReference type="InterPro" id="IPR006594">
    <property type="entry name" value="LisH"/>
</dbReference>
<dbReference type="InterPro" id="IPR044063">
    <property type="entry name" value="ZF_RING_GID"/>
</dbReference>